<dbReference type="OrthoDB" id="10014120at2759"/>
<organism evidence="4 6">
    <name type="scientific">Adineta ricciae</name>
    <name type="common">Rotifer</name>
    <dbReference type="NCBI Taxonomy" id="249248"/>
    <lineage>
        <taxon>Eukaryota</taxon>
        <taxon>Metazoa</taxon>
        <taxon>Spiralia</taxon>
        <taxon>Gnathifera</taxon>
        <taxon>Rotifera</taxon>
        <taxon>Eurotatoria</taxon>
        <taxon>Bdelloidea</taxon>
        <taxon>Adinetida</taxon>
        <taxon>Adinetidae</taxon>
        <taxon>Adineta</taxon>
    </lineage>
</organism>
<evidence type="ECO:0000313" key="5">
    <source>
        <dbReference type="Proteomes" id="UP000663828"/>
    </source>
</evidence>
<dbReference type="EMBL" id="CAJNOR010000622">
    <property type="protein sequence ID" value="CAF0964902.1"/>
    <property type="molecule type" value="Genomic_DNA"/>
</dbReference>
<evidence type="ECO:0000313" key="3">
    <source>
        <dbReference type="EMBL" id="CAF0964902.1"/>
    </source>
</evidence>
<feature type="signal peptide" evidence="2">
    <location>
        <begin position="1"/>
        <end position="24"/>
    </location>
</feature>
<feature type="region of interest" description="Disordered" evidence="1">
    <location>
        <begin position="32"/>
        <end position="56"/>
    </location>
</feature>
<dbReference type="Proteomes" id="UP000663828">
    <property type="component" value="Unassembled WGS sequence"/>
</dbReference>
<dbReference type="AlphaFoldDB" id="A0A815QZS4"/>
<accession>A0A815QZS4</accession>
<evidence type="ECO:0008006" key="7">
    <source>
        <dbReference type="Google" id="ProtNLM"/>
    </source>
</evidence>
<sequence length="409" mass="44908">MLFSSKPLILLVLCSFSYFVVISGRITREIDSSSLEDSHKPRQKDPCCTDRTKNQDESDIDCGGFNCPKCRDMQKCTSPNDCLSGMCINNICIPSLSCWDQIRNRNETDIDCGGGVCQKCQDMKTCNIPSDCISGVCINNKCIPSPSCQDQIKNQDETDVDCGGSICPKCSNGKACNTSDDCLSDQCRVKFCQTCSLVSFDNGDFESGTTSGWTVGGGLRSSISSSEILPEYFLPGGTFYNTSIATSHSSIVTNGSDPTLGNLMPGIVEGGQYSFRVEDLVKGGYTSVISRQVNNYYCLDIYFSWLAVLQNGNHSSNESSLVVVQLNDLTTKESLILRRYDAGATGSSVDNRFQQKDNYFYTPAWQSEHLAIDNTRFGHDFRLTVLAADYEPTDQVGYLYLDSFSGLSP</sequence>
<evidence type="ECO:0000256" key="1">
    <source>
        <dbReference type="SAM" id="MobiDB-lite"/>
    </source>
</evidence>
<dbReference type="Proteomes" id="UP000663852">
    <property type="component" value="Unassembled WGS sequence"/>
</dbReference>
<gene>
    <name evidence="4" type="ORF">EDS130_LOCUS40734</name>
    <name evidence="3" type="ORF">XAT740_LOCUS11353</name>
</gene>
<proteinExistence type="predicted"/>
<reference evidence="4" key="1">
    <citation type="submission" date="2021-02" db="EMBL/GenBank/DDBJ databases">
        <authorList>
            <person name="Nowell W R."/>
        </authorList>
    </citation>
    <scope>NUCLEOTIDE SEQUENCE</scope>
</reference>
<protein>
    <recommendedName>
        <fullName evidence="7">TNFR-Cys domain-containing protein</fullName>
    </recommendedName>
</protein>
<keyword evidence="5" id="KW-1185">Reference proteome</keyword>
<evidence type="ECO:0000256" key="2">
    <source>
        <dbReference type="SAM" id="SignalP"/>
    </source>
</evidence>
<keyword evidence="2" id="KW-0732">Signal</keyword>
<name>A0A815QZS4_ADIRI</name>
<dbReference type="EMBL" id="CAJNOJ010000503">
    <property type="protein sequence ID" value="CAF1470064.1"/>
    <property type="molecule type" value="Genomic_DNA"/>
</dbReference>
<evidence type="ECO:0000313" key="4">
    <source>
        <dbReference type="EMBL" id="CAF1470064.1"/>
    </source>
</evidence>
<comment type="caution">
    <text evidence="4">The sequence shown here is derived from an EMBL/GenBank/DDBJ whole genome shotgun (WGS) entry which is preliminary data.</text>
</comment>
<evidence type="ECO:0000313" key="6">
    <source>
        <dbReference type="Proteomes" id="UP000663852"/>
    </source>
</evidence>
<feature type="chain" id="PRO_5036228592" description="TNFR-Cys domain-containing protein" evidence="2">
    <location>
        <begin position="25"/>
        <end position="409"/>
    </location>
</feature>